<reference evidence="1" key="1">
    <citation type="submission" date="2022-08" db="EMBL/GenBank/DDBJ databases">
        <authorList>
            <person name="Kallberg Y."/>
            <person name="Tangrot J."/>
            <person name="Rosling A."/>
        </authorList>
    </citation>
    <scope>NUCLEOTIDE SEQUENCE</scope>
    <source>
        <strain evidence="1">Wild A</strain>
    </source>
</reference>
<dbReference type="EMBL" id="CAMKVN010001334">
    <property type="protein sequence ID" value="CAI2175252.1"/>
    <property type="molecule type" value="Genomic_DNA"/>
</dbReference>
<comment type="caution">
    <text evidence="1">The sequence shown here is derived from an EMBL/GenBank/DDBJ whole genome shotgun (WGS) entry which is preliminary data.</text>
</comment>
<evidence type="ECO:0000313" key="2">
    <source>
        <dbReference type="Proteomes" id="UP001153678"/>
    </source>
</evidence>
<keyword evidence="2" id="KW-1185">Reference proteome</keyword>
<dbReference type="GO" id="GO:0004842">
    <property type="term" value="F:ubiquitin-protein transferase activity"/>
    <property type="evidence" value="ECO:0007669"/>
    <property type="project" value="InterPro"/>
</dbReference>
<gene>
    <name evidence="1" type="ORF">FWILDA_LOCUS6999</name>
</gene>
<dbReference type="PANTHER" id="PTHR22605">
    <property type="entry name" value="RZ-TYPE DOMAIN-CONTAINING PROTEIN"/>
    <property type="match status" value="1"/>
</dbReference>
<dbReference type="Proteomes" id="UP001153678">
    <property type="component" value="Unassembled WGS sequence"/>
</dbReference>
<feature type="non-terminal residue" evidence="1">
    <location>
        <position position="1"/>
    </location>
</feature>
<dbReference type="InterPro" id="IPR031248">
    <property type="entry name" value="RNF213"/>
</dbReference>
<organism evidence="1 2">
    <name type="scientific">Funneliformis geosporum</name>
    <dbReference type="NCBI Taxonomy" id="1117311"/>
    <lineage>
        <taxon>Eukaryota</taxon>
        <taxon>Fungi</taxon>
        <taxon>Fungi incertae sedis</taxon>
        <taxon>Mucoromycota</taxon>
        <taxon>Glomeromycotina</taxon>
        <taxon>Glomeromycetes</taxon>
        <taxon>Glomerales</taxon>
        <taxon>Glomeraceae</taxon>
        <taxon>Funneliformis</taxon>
    </lineage>
</organism>
<accession>A0A9W4SN66</accession>
<dbReference type="GO" id="GO:0016887">
    <property type="term" value="F:ATP hydrolysis activity"/>
    <property type="evidence" value="ECO:0007669"/>
    <property type="project" value="InterPro"/>
</dbReference>
<proteinExistence type="predicted"/>
<evidence type="ECO:0000313" key="1">
    <source>
        <dbReference type="EMBL" id="CAI2175252.1"/>
    </source>
</evidence>
<sequence>MEINTKEILFRTDDAIKEPLPLVRCQNLIDKYFSNKNNEGIFSYRFVEVFINVLADQLVRLSSKSEANIDDENARLGTIVQWNDSSHLIVVFNSQTPDTISALYLKRSEIKTMAISDYNKMAANALLEKLQFLARRSTEKSKCEYTGHSLWRSGMWQANMVEVKFETLNLHAGVKEETIMDFINNAFEKAVNSEILLFFDEINTSQSEAGLKSKVKKYEEKYIQIMVDKELKNLASPVFANLLLASQRFVREVEEPYSVSLRDVKRAITLVKYFYNSLALSLCNHSRLYDQKLRKKYRIEMEKILNLKKDAFSKIIRDEQEDYINRMQCPPTLAKNEALLENVLVMIACILTKIPLFLIGAPGSSKSLAIRLISSNLLGLAETSPYNPLKVLHSLLESSPFRRPTVSVIGISNWRLDISKSSRALLVQ</sequence>
<dbReference type="OrthoDB" id="2400221at2759"/>
<dbReference type="AlphaFoldDB" id="A0A9W4SN66"/>
<name>A0A9W4SN66_9GLOM</name>
<protein>
    <submittedName>
        <fullName evidence="1">8940_t:CDS:1</fullName>
    </submittedName>
</protein>
<dbReference type="PANTHER" id="PTHR22605:SF1">
    <property type="entry name" value="RZ-TYPE DOMAIN-CONTAINING PROTEIN"/>
    <property type="match status" value="1"/>
</dbReference>